<keyword evidence="3" id="KW-1185">Reference proteome</keyword>
<evidence type="ECO:0000313" key="3">
    <source>
        <dbReference type="Proteomes" id="UP001549146"/>
    </source>
</evidence>
<feature type="transmembrane region" description="Helical" evidence="1">
    <location>
        <begin position="70"/>
        <end position="87"/>
    </location>
</feature>
<sequence>MKTSADKVIIGIISTFLIICFLNQLRNLPGGFFFSGLFYAIIILIIVLISILILAFILKFIFKKADYLKRVLISCIIILSFSIYKLYSPTLKIIVPKNYSGEVNLTLSNLNHNELNIDKNGIGYITKWTFEKTYTKPKVYDSDGKNLEKHLLSYDNNKFWGKSIGTGNTIKSLNFEIAKDTLQNKRTYQSNWLQNVDMKKVYLENPKKGPDNILDVKIK</sequence>
<gene>
    <name evidence="2" type="ORF">ABID46_002311</name>
</gene>
<evidence type="ECO:0000256" key="1">
    <source>
        <dbReference type="SAM" id="Phobius"/>
    </source>
</evidence>
<feature type="transmembrane region" description="Helical" evidence="1">
    <location>
        <begin position="7"/>
        <end position="25"/>
    </location>
</feature>
<protein>
    <submittedName>
        <fullName evidence="2">Uncharacterized protein</fullName>
    </submittedName>
</protein>
<dbReference type="EMBL" id="JBEPMO010000018">
    <property type="protein sequence ID" value="MET3732720.1"/>
    <property type="molecule type" value="Genomic_DNA"/>
</dbReference>
<accession>A0ABV2LVY7</accession>
<comment type="caution">
    <text evidence="2">The sequence shown here is derived from an EMBL/GenBank/DDBJ whole genome shotgun (WGS) entry which is preliminary data.</text>
</comment>
<name>A0ABV2LVY7_9FLAO</name>
<proteinExistence type="predicted"/>
<reference evidence="2 3" key="1">
    <citation type="submission" date="2024-06" db="EMBL/GenBank/DDBJ databases">
        <title>Genomic Encyclopedia of Type Strains, Phase IV (KMG-IV): sequencing the most valuable type-strain genomes for metagenomic binning, comparative biology and taxonomic classification.</title>
        <authorList>
            <person name="Goeker M."/>
        </authorList>
    </citation>
    <scope>NUCLEOTIDE SEQUENCE [LARGE SCALE GENOMIC DNA]</scope>
    <source>
        <strain evidence="2 3">DSM 29388</strain>
    </source>
</reference>
<keyword evidence="1" id="KW-0812">Transmembrane</keyword>
<organism evidence="2 3">
    <name type="scientific">Moheibacter stercoris</name>
    <dbReference type="NCBI Taxonomy" id="1628251"/>
    <lineage>
        <taxon>Bacteria</taxon>
        <taxon>Pseudomonadati</taxon>
        <taxon>Bacteroidota</taxon>
        <taxon>Flavobacteriia</taxon>
        <taxon>Flavobacteriales</taxon>
        <taxon>Weeksellaceae</taxon>
        <taxon>Moheibacter</taxon>
    </lineage>
</organism>
<dbReference type="Proteomes" id="UP001549146">
    <property type="component" value="Unassembled WGS sequence"/>
</dbReference>
<keyword evidence="1" id="KW-1133">Transmembrane helix</keyword>
<dbReference type="RefSeq" id="WP_354510211.1">
    <property type="nucleotide sequence ID" value="NZ_JBEPMO010000018.1"/>
</dbReference>
<feature type="transmembrane region" description="Helical" evidence="1">
    <location>
        <begin position="37"/>
        <end position="58"/>
    </location>
</feature>
<evidence type="ECO:0000313" key="2">
    <source>
        <dbReference type="EMBL" id="MET3732720.1"/>
    </source>
</evidence>
<keyword evidence="1" id="KW-0472">Membrane</keyword>